<dbReference type="Proteomes" id="UP000192934">
    <property type="component" value="Chromosome I"/>
</dbReference>
<sequence length="367" mass="39207">MRAAILPLAAALMAAPLPAQTLTPELAYREAVAARQSGDAQRAVDLLGPLVAADPANADAQVQLGYALLALDRTDDAERAFQSALAAAPGYADAHIGQARIAQRRGDRAAALRALSPVGRDNADAEALRAQLRAPGEAYLWSLDIDGGYSFVEDPQPDWREGSLQIRRQANGRTGLHGRAEIARRFGNSDVYAELGLDHRLSDRARIYLTLGGTPGADFRPRYQIGAGGSVRISDGGDATALTLDARQAEFAGGDVQTLAPGIEQYFAGGRLWLTARWIHLFDETGRHQSGYLVRADGQATDRLRLFAGLSDAPDTSEGLVIDTRSFFGGVSFDVSSTTTLRLSLAHEDRDTGADRTQIGLGLGLRF</sequence>
<name>A0A1X7FYN6_9SPHN</name>
<keyword evidence="1" id="KW-0802">TPR repeat</keyword>
<gene>
    <name evidence="4" type="ORF">SAMN06295910_0173</name>
</gene>
<dbReference type="RefSeq" id="WP_085217088.1">
    <property type="nucleotide sequence ID" value="NZ_LT840185.1"/>
</dbReference>
<keyword evidence="2" id="KW-0732">Signal</keyword>
<accession>A0A1X7FYN6</accession>
<evidence type="ECO:0000256" key="1">
    <source>
        <dbReference type="PROSITE-ProRule" id="PRU00339"/>
    </source>
</evidence>
<dbReference type="OrthoDB" id="8038200at2"/>
<dbReference type="InterPro" id="IPR030887">
    <property type="entry name" value="Beta-barrel_YaiO"/>
</dbReference>
<dbReference type="Gene3D" id="1.25.40.10">
    <property type="entry name" value="Tetratricopeptide repeat domain"/>
    <property type="match status" value="1"/>
</dbReference>
<keyword evidence="5" id="KW-1185">Reference proteome</keyword>
<organism evidence="4 5">
    <name type="scientific">Allosphingosinicella indica</name>
    <dbReference type="NCBI Taxonomy" id="941907"/>
    <lineage>
        <taxon>Bacteria</taxon>
        <taxon>Pseudomonadati</taxon>
        <taxon>Pseudomonadota</taxon>
        <taxon>Alphaproteobacteria</taxon>
        <taxon>Sphingomonadales</taxon>
        <taxon>Sphingomonadaceae</taxon>
        <taxon>Allosphingosinicella</taxon>
    </lineage>
</organism>
<dbReference type="SUPFAM" id="SSF48452">
    <property type="entry name" value="TPR-like"/>
    <property type="match status" value="1"/>
</dbReference>
<dbReference type="NCBIfam" id="TIGR04390">
    <property type="entry name" value="OMP_YaiO_dom"/>
    <property type="match status" value="1"/>
</dbReference>
<evidence type="ECO:0000313" key="4">
    <source>
        <dbReference type="EMBL" id="SMF61191.1"/>
    </source>
</evidence>
<reference evidence="5" key="1">
    <citation type="submission" date="2017-04" db="EMBL/GenBank/DDBJ databases">
        <authorList>
            <person name="Varghese N."/>
            <person name="Submissions S."/>
        </authorList>
    </citation>
    <scope>NUCLEOTIDE SEQUENCE [LARGE SCALE GENOMIC DNA]</scope>
    <source>
        <strain evidence="5">Dd16</strain>
    </source>
</reference>
<feature type="signal peptide" evidence="2">
    <location>
        <begin position="1"/>
        <end position="19"/>
    </location>
</feature>
<dbReference type="Pfam" id="PF19413">
    <property type="entry name" value="YaiO"/>
    <property type="match status" value="1"/>
</dbReference>
<dbReference type="InterPro" id="IPR011990">
    <property type="entry name" value="TPR-like_helical_dom_sf"/>
</dbReference>
<evidence type="ECO:0000259" key="3">
    <source>
        <dbReference type="Pfam" id="PF19413"/>
    </source>
</evidence>
<evidence type="ECO:0000256" key="2">
    <source>
        <dbReference type="SAM" id="SignalP"/>
    </source>
</evidence>
<proteinExistence type="predicted"/>
<dbReference type="PROSITE" id="PS50005">
    <property type="entry name" value="TPR"/>
    <property type="match status" value="1"/>
</dbReference>
<feature type="repeat" description="TPR" evidence="1">
    <location>
        <begin position="58"/>
        <end position="91"/>
    </location>
</feature>
<dbReference type="SUPFAM" id="SSF56935">
    <property type="entry name" value="Porins"/>
    <property type="match status" value="1"/>
</dbReference>
<feature type="chain" id="PRO_5012959601" evidence="2">
    <location>
        <begin position="20"/>
        <end position="367"/>
    </location>
</feature>
<protein>
    <submittedName>
        <fullName evidence="4">Outer membrane protein, YaiO family</fullName>
    </submittedName>
</protein>
<dbReference type="EMBL" id="LT840185">
    <property type="protein sequence ID" value="SMF61191.1"/>
    <property type="molecule type" value="Genomic_DNA"/>
</dbReference>
<feature type="domain" description="YaiO beta-barrel" evidence="3">
    <location>
        <begin position="150"/>
        <end position="299"/>
    </location>
</feature>
<dbReference type="InterPro" id="IPR019734">
    <property type="entry name" value="TPR_rpt"/>
</dbReference>
<dbReference type="Pfam" id="PF14559">
    <property type="entry name" value="TPR_19"/>
    <property type="match status" value="1"/>
</dbReference>
<dbReference type="AlphaFoldDB" id="A0A1X7FYN6"/>
<dbReference type="STRING" id="941907.SAMN06295910_0173"/>
<evidence type="ECO:0000313" key="5">
    <source>
        <dbReference type="Proteomes" id="UP000192934"/>
    </source>
</evidence>